<dbReference type="EMBL" id="BNBE01000001">
    <property type="protein sequence ID" value="GHF99784.1"/>
    <property type="molecule type" value="Genomic_DNA"/>
</dbReference>
<comment type="caution">
    <text evidence="1">The sequence shown here is derived from an EMBL/GenBank/DDBJ whole genome shotgun (WGS) entry which is preliminary data.</text>
</comment>
<name>A0A919EMD4_STRFL</name>
<evidence type="ECO:0000313" key="1">
    <source>
        <dbReference type="EMBL" id="GHF99784.1"/>
    </source>
</evidence>
<evidence type="ECO:0000313" key="2">
    <source>
        <dbReference type="Proteomes" id="UP000632849"/>
    </source>
</evidence>
<proteinExistence type="predicted"/>
<sequence>MGPAPPPARTAPARPGRLVPCRAGPGPAGPYDAAMTMTGGVVPSSRVLFDGSRENWREPGRPRPVRVYVWEPEGPAAGTVVVSHGTGGSGADMGWLAAPLRAAGFRAVALDHHGNNHVDGYEPEGFVHVWERPRDVSFVLGALGAEGPLGPVGVAGFSAGGYTGAATAGARLDTGVLEAVLAEEVPLPAVPEFPGLLEALRAKRPGEPLPAAAGADLTDSRVRAVFQVAPGMGRLVTPESLAGIRVPVGVRWAGADDICPYDLDIRPYLEHVPTADGVSVGPAVRHDDFFADEPADPTARVRAGADAAAFFTEHLG</sequence>
<reference evidence="1" key="1">
    <citation type="journal article" date="2014" name="Int. J. Syst. Evol. Microbiol.">
        <title>Complete genome sequence of Corynebacterium casei LMG S-19264T (=DSM 44701T), isolated from a smear-ripened cheese.</title>
        <authorList>
            <consortium name="US DOE Joint Genome Institute (JGI-PGF)"/>
            <person name="Walter F."/>
            <person name="Albersmeier A."/>
            <person name="Kalinowski J."/>
            <person name="Ruckert C."/>
        </authorList>
    </citation>
    <scope>NUCLEOTIDE SEQUENCE</scope>
    <source>
        <strain evidence="1">JCM 4122</strain>
    </source>
</reference>
<organism evidence="1 2">
    <name type="scientific">Streptomyces filamentosus</name>
    <name type="common">Streptomyces roseosporus</name>
    <dbReference type="NCBI Taxonomy" id="67294"/>
    <lineage>
        <taxon>Bacteria</taxon>
        <taxon>Bacillati</taxon>
        <taxon>Actinomycetota</taxon>
        <taxon>Actinomycetes</taxon>
        <taxon>Kitasatosporales</taxon>
        <taxon>Streptomycetaceae</taxon>
        <taxon>Streptomyces</taxon>
    </lineage>
</organism>
<dbReference type="SUPFAM" id="SSF53474">
    <property type="entry name" value="alpha/beta-Hydrolases"/>
    <property type="match status" value="1"/>
</dbReference>
<dbReference type="InterPro" id="IPR029058">
    <property type="entry name" value="AB_hydrolase_fold"/>
</dbReference>
<accession>A0A919EMD4</accession>
<gene>
    <name evidence="1" type="ORF">GCM10017667_33490</name>
</gene>
<dbReference type="AlphaFoldDB" id="A0A919EMD4"/>
<evidence type="ECO:0008006" key="3">
    <source>
        <dbReference type="Google" id="ProtNLM"/>
    </source>
</evidence>
<keyword evidence="2" id="KW-1185">Reference proteome</keyword>
<protein>
    <recommendedName>
        <fullName evidence="3">Serine aminopeptidase S33 domain-containing protein</fullName>
    </recommendedName>
</protein>
<reference evidence="1" key="2">
    <citation type="submission" date="2020-09" db="EMBL/GenBank/DDBJ databases">
        <authorList>
            <person name="Sun Q."/>
            <person name="Ohkuma M."/>
        </authorList>
    </citation>
    <scope>NUCLEOTIDE SEQUENCE</scope>
    <source>
        <strain evidence="1">JCM 4122</strain>
    </source>
</reference>
<dbReference type="Gene3D" id="3.40.50.1820">
    <property type="entry name" value="alpha/beta hydrolase"/>
    <property type="match status" value="1"/>
</dbReference>
<dbReference type="Proteomes" id="UP000632849">
    <property type="component" value="Unassembled WGS sequence"/>
</dbReference>